<sequence>MENNCPDCNELMGWDKGSYHCESCDKIFIKQGYCQVCDAQLEKLQACGATNYFCNQCNELKSRSSANIVFEAKKAVSS</sequence>
<dbReference type="RefSeq" id="WP_274163601.1">
    <property type="nucleotide sequence ID" value="NZ_JAJUBC010000005.1"/>
</dbReference>
<dbReference type="SUPFAM" id="SSF161187">
    <property type="entry name" value="YfgJ-like"/>
    <property type="match status" value="1"/>
</dbReference>
<protein>
    <submittedName>
        <fullName evidence="1">Zinc ribbon domain-containing protein</fullName>
    </submittedName>
</protein>
<reference evidence="1" key="1">
    <citation type="submission" date="2021-12" db="EMBL/GenBank/DDBJ databases">
        <title>Enterovibrio ZSDZ35 sp. nov. and Enterovibrio ZSDZ42 sp. nov., isolated from coastal seawater in Qingdao.</title>
        <authorList>
            <person name="Zhang P."/>
        </authorList>
    </citation>
    <scope>NUCLEOTIDE SEQUENCE</scope>
    <source>
        <strain evidence="1">ZSDZ42</strain>
    </source>
</reference>
<comment type="caution">
    <text evidence="1">The sequence shown here is derived from an EMBL/GenBank/DDBJ whole genome shotgun (WGS) entry which is preliminary data.</text>
</comment>
<dbReference type="EMBL" id="JAJUBC010000005">
    <property type="protein sequence ID" value="MDD1792713.1"/>
    <property type="molecule type" value="Genomic_DNA"/>
</dbReference>
<dbReference type="InterPro" id="IPR010807">
    <property type="entry name" value="YfgJ-like"/>
</dbReference>
<dbReference type="Gene3D" id="2.10.290.10">
    <property type="entry name" value="YfgJ-like"/>
    <property type="match status" value="1"/>
</dbReference>
<dbReference type="Proteomes" id="UP001149400">
    <property type="component" value="Unassembled WGS sequence"/>
</dbReference>
<accession>A0ABT5QXG4</accession>
<evidence type="ECO:0000313" key="2">
    <source>
        <dbReference type="Proteomes" id="UP001149400"/>
    </source>
</evidence>
<dbReference type="Pfam" id="PF07191">
    <property type="entry name" value="Zn_ribbon_6"/>
    <property type="match status" value="1"/>
</dbReference>
<proteinExistence type="predicted"/>
<dbReference type="InterPro" id="IPR029037">
    <property type="entry name" value="DUF1407/YfgJ-like_sf"/>
</dbReference>
<evidence type="ECO:0000313" key="1">
    <source>
        <dbReference type="EMBL" id="MDD1792713.1"/>
    </source>
</evidence>
<name>A0ABT5QXG4_9GAMM</name>
<gene>
    <name evidence="1" type="ORF">LRP50_06210</name>
</gene>
<organism evidence="1 2">
    <name type="scientific">Enterovibrio gelatinilyticus</name>
    <dbReference type="NCBI Taxonomy" id="2899819"/>
    <lineage>
        <taxon>Bacteria</taxon>
        <taxon>Pseudomonadati</taxon>
        <taxon>Pseudomonadota</taxon>
        <taxon>Gammaproteobacteria</taxon>
        <taxon>Vibrionales</taxon>
        <taxon>Vibrionaceae</taxon>
        <taxon>Enterovibrio</taxon>
    </lineage>
</organism>
<keyword evidence="2" id="KW-1185">Reference proteome</keyword>